<dbReference type="EMBL" id="GL870876">
    <property type="protein sequence ID" value="EIJ89444.1"/>
    <property type="molecule type" value="Genomic_DNA"/>
</dbReference>
<protein>
    <submittedName>
        <fullName evidence="1">Uncharacterized protein</fullName>
    </submittedName>
</protein>
<evidence type="ECO:0000313" key="1">
    <source>
        <dbReference type="EMBL" id="EIJ89444.1"/>
    </source>
</evidence>
<keyword evidence="2" id="KW-1185">Reference proteome</keyword>
<dbReference type="OrthoDB" id="2187405at2759"/>
<accession>I3EJP7</accession>
<dbReference type="AlphaFoldDB" id="I3EJP7"/>
<sequence length="518" mass="59516">MEDKIRIISTKRSLIDEIMPGDSYENASKIKKVSGVYREFKTSDVENSPTTPCLSIMRGLAFEEIRRSWEFADFFPTKTTVSMNNMHGITNKSRPRSTITMNRALDKGAPYLMYSVDGHKYYIRKERTTDNEDTVGFIYKEDSPIKISLYRNTAEFLTGEYLDIVECTELTQHRILLPNSLDMAVPEKGGSFIPVLREMESTKAINNKKMYLDKIDMCTGKIDNYILQCKDSTRKYKRISNTWHPQQYIAMNIDTVGIIDLREKTSNTFWQCRSIARHYTTDELSPNYTVEKGAESKIYVNNGKALGSFDMRNLTTLYGIKDTGVHKGILSVGKHPAVYNHRGHFYFQSYYDSDNQMVKLYNFNTNYSFIGFDWIGKSANLPFTMAAFLFENKIHIYTGDGQVNELPIVCKKRPCGRQAMSHELLRLLKKGKVYSSKLLKKSSLPRINNSDNDPYTFLERSLLDGFRDPLDKSEDTGISTQPNDSVKKTIPYTKMIEYLSTSDMTALAKEKSNEFPSK</sequence>
<proteinExistence type="predicted"/>
<dbReference type="OMA" id="RISNTWH"/>
<gene>
    <name evidence="1" type="ORF">NEQG_00214</name>
</gene>
<reference evidence="1" key="1">
    <citation type="submission" date="2011-01" db="EMBL/GenBank/DDBJ databases">
        <title>The Genome Sequence of Nematocida parisii strain ERTm3.</title>
        <authorList>
            <consortium name="The Broad Institute Genome Sequencing Platform"/>
            <consortium name="The Broad Institute Genome Sequencing Center for Infectious Disease"/>
            <person name="Cuomo C."/>
            <person name="Troemel E."/>
            <person name="Young S.K."/>
            <person name="Zeng Q."/>
            <person name="Gargeya S."/>
            <person name="Fitzgerald M."/>
            <person name="Haas B."/>
            <person name="Abouelleil A."/>
            <person name="Alvarado L."/>
            <person name="Arachchi H.M."/>
            <person name="Berlin A."/>
            <person name="Chapman S.B."/>
            <person name="Gearin G."/>
            <person name="Goldberg J."/>
            <person name="Griggs A."/>
            <person name="Gujja S."/>
            <person name="Hansen M."/>
            <person name="Heiman D."/>
            <person name="Howarth C."/>
            <person name="Larimer J."/>
            <person name="Lui A."/>
            <person name="MacDonald P.J.P."/>
            <person name="McCowen C."/>
            <person name="Montmayeur A."/>
            <person name="Murphy C."/>
            <person name="Neiman D."/>
            <person name="Pearson M."/>
            <person name="Priest M."/>
            <person name="Roberts A."/>
            <person name="Saif S."/>
            <person name="Shea T."/>
            <person name="Sisk P."/>
            <person name="Stolte C."/>
            <person name="Sykes S."/>
            <person name="Wortman J."/>
            <person name="Nusbaum C."/>
            <person name="Birren B."/>
        </authorList>
    </citation>
    <scope>NUCLEOTIDE SEQUENCE</scope>
    <source>
        <strain evidence="1">ERTm3</strain>
    </source>
</reference>
<evidence type="ECO:0000313" key="2">
    <source>
        <dbReference type="Proteomes" id="UP000002872"/>
    </source>
</evidence>
<dbReference type="InParanoid" id="I3EJP7"/>
<dbReference type="VEuPathDB" id="MicrosporidiaDB:NEQG_00214"/>
<dbReference type="Proteomes" id="UP000002872">
    <property type="component" value="Unassembled WGS sequence"/>
</dbReference>
<organism evidence="1 2">
    <name type="scientific">Nematocida parisii (strain ERTm3)</name>
    <name type="common">Nematode killer fungus</name>
    <dbReference type="NCBI Taxonomy" id="935791"/>
    <lineage>
        <taxon>Eukaryota</taxon>
        <taxon>Fungi</taxon>
        <taxon>Fungi incertae sedis</taxon>
        <taxon>Microsporidia</taxon>
        <taxon>Nematocida</taxon>
    </lineage>
</organism>
<dbReference type="HOGENOM" id="CLU_520829_0_0_1"/>
<name>I3EJP7_NEMP3</name>